<dbReference type="Gene3D" id="3.30.450.20">
    <property type="entry name" value="PAS domain"/>
    <property type="match status" value="1"/>
</dbReference>
<evidence type="ECO:0000313" key="10">
    <source>
        <dbReference type="Proteomes" id="UP000256977"/>
    </source>
</evidence>
<dbReference type="InterPro" id="IPR003594">
    <property type="entry name" value="HATPase_dom"/>
</dbReference>
<accession>A0A3D9JS54</accession>
<dbReference type="OrthoDB" id="2521939at2"/>
<evidence type="ECO:0000256" key="7">
    <source>
        <dbReference type="SAM" id="Phobius"/>
    </source>
</evidence>
<keyword evidence="7" id="KW-1133">Transmembrane helix</keyword>
<reference evidence="9 10" key="1">
    <citation type="submission" date="2018-07" db="EMBL/GenBank/DDBJ databases">
        <title>Genomic Encyclopedia of Type Strains, Phase III (KMG-III): the genomes of soil and plant-associated and newly described type strains.</title>
        <authorList>
            <person name="Whitman W."/>
        </authorList>
    </citation>
    <scope>NUCLEOTIDE SEQUENCE [LARGE SCALE GENOMIC DNA]</scope>
    <source>
        <strain evidence="9 10">CECT 7287</strain>
    </source>
</reference>
<evidence type="ECO:0000313" key="9">
    <source>
        <dbReference type="EMBL" id="RED76785.1"/>
    </source>
</evidence>
<organism evidence="9 10">
    <name type="scientific">Cohnella phaseoli</name>
    <dbReference type="NCBI Taxonomy" id="456490"/>
    <lineage>
        <taxon>Bacteria</taxon>
        <taxon>Bacillati</taxon>
        <taxon>Bacillota</taxon>
        <taxon>Bacilli</taxon>
        <taxon>Bacillales</taxon>
        <taxon>Paenibacillaceae</taxon>
        <taxon>Cohnella</taxon>
    </lineage>
</organism>
<proteinExistence type="predicted"/>
<evidence type="ECO:0000256" key="3">
    <source>
        <dbReference type="ARBA" id="ARBA00022553"/>
    </source>
</evidence>
<keyword evidence="3" id="KW-0597">Phosphoprotein</keyword>
<keyword evidence="7" id="KW-0812">Transmembrane</keyword>
<dbReference type="Gene3D" id="1.10.287.130">
    <property type="match status" value="1"/>
</dbReference>
<keyword evidence="6 7" id="KW-0472">Membrane</keyword>
<evidence type="ECO:0000256" key="4">
    <source>
        <dbReference type="ARBA" id="ARBA00022679"/>
    </source>
</evidence>
<evidence type="ECO:0000256" key="6">
    <source>
        <dbReference type="ARBA" id="ARBA00023136"/>
    </source>
</evidence>
<dbReference type="SMART" id="SM00387">
    <property type="entry name" value="HATPase_c"/>
    <property type="match status" value="1"/>
</dbReference>
<dbReference type="PROSITE" id="PS50885">
    <property type="entry name" value="HAMP"/>
    <property type="match status" value="1"/>
</dbReference>
<dbReference type="GO" id="GO:0005886">
    <property type="term" value="C:plasma membrane"/>
    <property type="evidence" value="ECO:0007669"/>
    <property type="project" value="UniProtKB-SubCell"/>
</dbReference>
<dbReference type="Pfam" id="PF02518">
    <property type="entry name" value="HATPase_c"/>
    <property type="match status" value="1"/>
</dbReference>
<dbReference type="EMBL" id="QRDZ01000010">
    <property type="protein sequence ID" value="RED76785.1"/>
    <property type="molecule type" value="Genomic_DNA"/>
</dbReference>
<dbReference type="InterPro" id="IPR050640">
    <property type="entry name" value="Bact_2-comp_sensor_kinase"/>
</dbReference>
<keyword evidence="4" id="KW-0808">Transferase</keyword>
<evidence type="ECO:0000256" key="1">
    <source>
        <dbReference type="ARBA" id="ARBA00004651"/>
    </source>
</evidence>
<comment type="caution">
    <text evidence="9">The sequence shown here is derived from an EMBL/GenBank/DDBJ whole genome shotgun (WGS) entry which is preliminary data.</text>
</comment>
<dbReference type="Proteomes" id="UP000256977">
    <property type="component" value="Unassembled WGS sequence"/>
</dbReference>
<keyword evidence="5 9" id="KW-0418">Kinase</keyword>
<dbReference type="GO" id="GO:0000155">
    <property type="term" value="F:phosphorelay sensor kinase activity"/>
    <property type="evidence" value="ECO:0007669"/>
    <property type="project" value="InterPro"/>
</dbReference>
<feature type="transmembrane region" description="Helical" evidence="7">
    <location>
        <begin position="35"/>
        <end position="56"/>
    </location>
</feature>
<dbReference type="Gene3D" id="3.30.565.10">
    <property type="entry name" value="Histidine kinase-like ATPase, C-terminal domain"/>
    <property type="match status" value="1"/>
</dbReference>
<dbReference type="Pfam" id="PF00672">
    <property type="entry name" value="HAMP"/>
    <property type="match status" value="1"/>
</dbReference>
<name>A0A3D9JS54_9BACL</name>
<dbReference type="InterPro" id="IPR036890">
    <property type="entry name" value="HATPase_C_sf"/>
</dbReference>
<dbReference type="SMART" id="SM00304">
    <property type="entry name" value="HAMP"/>
    <property type="match status" value="1"/>
</dbReference>
<dbReference type="PANTHER" id="PTHR34220">
    <property type="entry name" value="SENSOR HISTIDINE KINASE YPDA"/>
    <property type="match status" value="1"/>
</dbReference>
<dbReference type="PANTHER" id="PTHR34220:SF7">
    <property type="entry name" value="SENSOR HISTIDINE KINASE YPDA"/>
    <property type="match status" value="1"/>
</dbReference>
<dbReference type="SUPFAM" id="SSF158472">
    <property type="entry name" value="HAMP domain-like"/>
    <property type="match status" value="1"/>
</dbReference>
<evidence type="ECO:0000256" key="5">
    <source>
        <dbReference type="ARBA" id="ARBA00022777"/>
    </source>
</evidence>
<dbReference type="InterPro" id="IPR010559">
    <property type="entry name" value="Sig_transdc_His_kin_internal"/>
</dbReference>
<dbReference type="AlphaFoldDB" id="A0A3D9JS54"/>
<keyword evidence="10" id="KW-1185">Reference proteome</keyword>
<dbReference type="CDD" id="cd06225">
    <property type="entry name" value="HAMP"/>
    <property type="match status" value="1"/>
</dbReference>
<evidence type="ECO:0000259" key="8">
    <source>
        <dbReference type="PROSITE" id="PS50885"/>
    </source>
</evidence>
<feature type="domain" description="HAMP" evidence="8">
    <location>
        <begin position="334"/>
        <end position="386"/>
    </location>
</feature>
<feature type="transmembrane region" description="Helical" evidence="7">
    <location>
        <begin position="313"/>
        <end position="333"/>
    </location>
</feature>
<sequence>MNRKAGNASRAESVFCVSQIWETGVVACMNRRLTIFVKVVVLVLGLLIPVIALYAYSNQQSVSVIKDEIREMNFSKLVFLLHQMDAQIQQLSTNSLTMINDPAVRELNYMEESEEFSEWKKLMGMVQDHINLQASMSGWVSDITVWSKQARAVVSTDKRTVLYDETMFADQLARGWRFKQDTEKSAFVWFSVLPLSAYEQPDEARMIVRISFSTAYLQNMLDGYKANGNGNPFLYHPEFGVVTNRTADQDDIRELSRFLSQHPPKPAVEAQTVELNGQEFMVSSIQSQSLGWHLVDFVPMDTVLAPINKSRNLFYISTLVLLCMSVLASFVLYRNVQVPIRKLIRNVQRIRKGDYSTRIKGDGGSEFSYLFQLFNEMSQEIEQLVGKVYVEQLRSKEAMLKQLQSQINPHFLYNCLFYIKSMARLGDEEAVVAMSLSLGEYFRYTTRLGKQTATLQEEMDMLGHYLAIQKMRLGRLDCRIEIPDKLLTIELPRLILQPIVENALVHGIEPCESAGLLRLTGVDEAGEYRIVVEDDGSGMEEEAMDKLEQHVMYSSSEGESGYGLWNVNQRLKLIFGKQSGLILSSSDLGGLKVTVTIRKEGMDDV</sequence>
<dbReference type="SUPFAM" id="SSF55874">
    <property type="entry name" value="ATPase domain of HSP90 chaperone/DNA topoisomerase II/histidine kinase"/>
    <property type="match status" value="1"/>
</dbReference>
<comment type="subcellular location">
    <subcellularLocation>
        <location evidence="1">Cell membrane</location>
        <topology evidence="1">Multi-pass membrane protein</topology>
    </subcellularLocation>
</comment>
<keyword evidence="2" id="KW-1003">Cell membrane</keyword>
<evidence type="ECO:0000256" key="2">
    <source>
        <dbReference type="ARBA" id="ARBA00022475"/>
    </source>
</evidence>
<dbReference type="InterPro" id="IPR003660">
    <property type="entry name" value="HAMP_dom"/>
</dbReference>
<gene>
    <name evidence="9" type="ORF">DFP98_1104</name>
</gene>
<dbReference type="Pfam" id="PF06580">
    <property type="entry name" value="His_kinase"/>
    <property type="match status" value="1"/>
</dbReference>
<protein>
    <submittedName>
        <fullName evidence="9">Two-component system sensor histidine kinase YesM</fullName>
    </submittedName>
</protein>